<dbReference type="InterPro" id="IPR007627">
    <property type="entry name" value="RNA_pol_sigma70_r2"/>
</dbReference>
<dbReference type="InterPro" id="IPR000943">
    <property type="entry name" value="RNA_pol_sigma70"/>
</dbReference>
<keyword evidence="2" id="KW-0731">Sigma factor</keyword>
<dbReference type="Proteomes" id="UP000319976">
    <property type="component" value="Chromosome"/>
</dbReference>
<dbReference type="Pfam" id="PF04545">
    <property type="entry name" value="Sigma70_r4"/>
    <property type="match status" value="1"/>
</dbReference>
<keyword evidence="1" id="KW-0805">Transcription regulation</keyword>
<dbReference type="PANTHER" id="PTHR30603:SF60">
    <property type="entry name" value="RNA POLYMERASE SIGMA FACTOR RPOD"/>
    <property type="match status" value="1"/>
</dbReference>
<evidence type="ECO:0000256" key="2">
    <source>
        <dbReference type="ARBA" id="ARBA00023082"/>
    </source>
</evidence>
<evidence type="ECO:0000313" key="6">
    <source>
        <dbReference type="EMBL" id="QDT64624.1"/>
    </source>
</evidence>
<dbReference type="InterPro" id="IPR013325">
    <property type="entry name" value="RNA_pol_sigma_r2"/>
</dbReference>
<dbReference type="SUPFAM" id="SSF88946">
    <property type="entry name" value="Sigma2 domain of RNA polymerase sigma factors"/>
    <property type="match status" value="1"/>
</dbReference>
<accession>A0A517T8C4</accession>
<dbReference type="KEGG" id="chya:V22_18640"/>
<dbReference type="Gene3D" id="1.10.10.10">
    <property type="entry name" value="Winged helix-like DNA-binding domain superfamily/Winged helix DNA-binding domain"/>
    <property type="match status" value="1"/>
</dbReference>
<sequence>MKPSPYQVPAFETLSREAANPRDLPVQLRQIERAEALAAKLDPKESYSVVDIVSQVTGSDDMPRNDDKSITGEVAASDLRRLVEDLSTSIDMAVDNVGEPVLTVDDVSRRFNVSTKTVDRWRDRGLVSRRLRFGDRQRVAFLQSSVERFAKHHPQEVDRGRRFTQLSDRERDEIIDAARQLARTGGCPAEVSRRLSQRFERSPETIRYTIKNHDDQHPGQAVFGRALAKLTDDQKDEIARKHQRGVSVDRLARQYCRTKSSIYRVVSELRARKLLSEPIDFMDSPEFHKKNAEKVILTDPPVVEGKARTARAPSGLPPYLASLYAIPLLNKEQEQYYFRKMNYLKFRAAKLQAQLDPSRPKTTDMDQIESMMADAVEVKNLLIRSNLRLVVSIAKKKVSLAHNFFEMVSDGNISLIRAIEKFDYTKGNKFSTYATWAIVKNFSRSIPAEHKRLDRFRTGIEDVFQGSSDDRSSQFHEEMINAQQHNMLMDILGHLDDREKDIIVFRYGLEEGEEPLTLEQVGSRFGVTKERIRQLESRALKKLRKIAQDEKLDIPELMN</sequence>
<evidence type="ECO:0000256" key="1">
    <source>
        <dbReference type="ARBA" id="ARBA00023015"/>
    </source>
</evidence>
<dbReference type="NCBIfam" id="TIGR02937">
    <property type="entry name" value="sigma70-ECF"/>
    <property type="match status" value="1"/>
</dbReference>
<dbReference type="SUPFAM" id="SSF88659">
    <property type="entry name" value="Sigma3 and sigma4 domains of RNA polymerase sigma factors"/>
    <property type="match status" value="1"/>
</dbReference>
<evidence type="ECO:0000259" key="5">
    <source>
        <dbReference type="PROSITE" id="PS00716"/>
    </source>
</evidence>
<evidence type="ECO:0000313" key="7">
    <source>
        <dbReference type="Proteomes" id="UP000319976"/>
    </source>
</evidence>
<evidence type="ECO:0000256" key="3">
    <source>
        <dbReference type="ARBA" id="ARBA00023125"/>
    </source>
</evidence>
<dbReference type="RefSeq" id="WP_145261951.1">
    <property type="nucleotide sequence ID" value="NZ_CP036316.1"/>
</dbReference>
<dbReference type="GO" id="GO:0006352">
    <property type="term" value="P:DNA-templated transcription initiation"/>
    <property type="evidence" value="ECO:0007669"/>
    <property type="project" value="InterPro"/>
</dbReference>
<name>A0A517T8C4_9PLAN</name>
<organism evidence="6 7">
    <name type="scientific">Calycomorphotria hydatis</name>
    <dbReference type="NCBI Taxonomy" id="2528027"/>
    <lineage>
        <taxon>Bacteria</taxon>
        <taxon>Pseudomonadati</taxon>
        <taxon>Planctomycetota</taxon>
        <taxon>Planctomycetia</taxon>
        <taxon>Planctomycetales</taxon>
        <taxon>Planctomycetaceae</taxon>
        <taxon>Calycomorphotria</taxon>
    </lineage>
</organism>
<dbReference type="InterPro" id="IPR036388">
    <property type="entry name" value="WH-like_DNA-bd_sf"/>
</dbReference>
<keyword evidence="3" id="KW-0238">DNA-binding</keyword>
<dbReference type="OrthoDB" id="9780321at2"/>
<reference evidence="6 7" key="1">
    <citation type="submission" date="2019-02" db="EMBL/GenBank/DDBJ databases">
        <title>Deep-cultivation of Planctomycetes and their phenomic and genomic characterization uncovers novel biology.</title>
        <authorList>
            <person name="Wiegand S."/>
            <person name="Jogler M."/>
            <person name="Boedeker C."/>
            <person name="Pinto D."/>
            <person name="Vollmers J."/>
            <person name="Rivas-Marin E."/>
            <person name="Kohn T."/>
            <person name="Peeters S.H."/>
            <person name="Heuer A."/>
            <person name="Rast P."/>
            <person name="Oberbeckmann S."/>
            <person name="Bunk B."/>
            <person name="Jeske O."/>
            <person name="Meyerdierks A."/>
            <person name="Storesund J.E."/>
            <person name="Kallscheuer N."/>
            <person name="Luecker S."/>
            <person name="Lage O.M."/>
            <person name="Pohl T."/>
            <person name="Merkel B.J."/>
            <person name="Hornburger P."/>
            <person name="Mueller R.-W."/>
            <person name="Bruemmer F."/>
            <person name="Labrenz M."/>
            <person name="Spormann A.M."/>
            <person name="Op den Camp H."/>
            <person name="Overmann J."/>
            <person name="Amann R."/>
            <person name="Jetten M.S.M."/>
            <person name="Mascher T."/>
            <person name="Medema M.H."/>
            <person name="Devos D.P."/>
            <person name="Kaster A.-K."/>
            <person name="Ovreas L."/>
            <person name="Rohde M."/>
            <person name="Galperin M.Y."/>
            <person name="Jogler C."/>
        </authorList>
    </citation>
    <scope>NUCLEOTIDE SEQUENCE [LARGE SCALE GENOMIC DNA]</scope>
    <source>
        <strain evidence="6 7">V22</strain>
    </source>
</reference>
<gene>
    <name evidence="6" type="primary">sigB</name>
    <name evidence="6" type="ORF">V22_18640</name>
</gene>
<protein>
    <submittedName>
        <fullName evidence="6">RNA polymerase sigma factor SigB</fullName>
    </submittedName>
</protein>
<dbReference type="Pfam" id="PF04542">
    <property type="entry name" value="Sigma70_r2"/>
    <property type="match status" value="1"/>
</dbReference>
<dbReference type="PANTHER" id="PTHR30603">
    <property type="entry name" value="RNA POLYMERASE SIGMA FACTOR RPO"/>
    <property type="match status" value="1"/>
</dbReference>
<dbReference type="InterPro" id="IPR007630">
    <property type="entry name" value="RNA_pol_sigma70_r4"/>
</dbReference>
<dbReference type="CDD" id="cd06171">
    <property type="entry name" value="Sigma70_r4"/>
    <property type="match status" value="1"/>
</dbReference>
<dbReference type="GO" id="GO:0016987">
    <property type="term" value="F:sigma factor activity"/>
    <property type="evidence" value="ECO:0007669"/>
    <property type="project" value="UniProtKB-KW"/>
</dbReference>
<proteinExistence type="predicted"/>
<dbReference type="InterPro" id="IPR014284">
    <property type="entry name" value="RNA_pol_sigma-70_dom"/>
</dbReference>
<keyword evidence="7" id="KW-1185">Reference proteome</keyword>
<feature type="domain" description="RNA polymerase sigma-70" evidence="5">
    <location>
        <begin position="517"/>
        <end position="543"/>
    </location>
</feature>
<dbReference type="EMBL" id="CP036316">
    <property type="protein sequence ID" value="QDT64624.1"/>
    <property type="molecule type" value="Genomic_DNA"/>
</dbReference>
<dbReference type="AlphaFoldDB" id="A0A517T8C4"/>
<dbReference type="PRINTS" id="PR00046">
    <property type="entry name" value="SIGMA70FCT"/>
</dbReference>
<dbReference type="InterPro" id="IPR050239">
    <property type="entry name" value="Sigma-70_RNA_pol_init_factors"/>
</dbReference>
<evidence type="ECO:0000256" key="4">
    <source>
        <dbReference type="ARBA" id="ARBA00023163"/>
    </source>
</evidence>
<dbReference type="GO" id="GO:0003677">
    <property type="term" value="F:DNA binding"/>
    <property type="evidence" value="ECO:0007669"/>
    <property type="project" value="UniProtKB-KW"/>
</dbReference>
<dbReference type="InterPro" id="IPR013324">
    <property type="entry name" value="RNA_pol_sigma_r3/r4-like"/>
</dbReference>
<dbReference type="PROSITE" id="PS00716">
    <property type="entry name" value="SIGMA70_2"/>
    <property type="match status" value="1"/>
</dbReference>
<keyword evidence="4" id="KW-0804">Transcription</keyword>
<dbReference type="Gene3D" id="1.10.601.10">
    <property type="entry name" value="RNA Polymerase Primary Sigma Factor"/>
    <property type="match status" value="1"/>
</dbReference>